<accession>A0A9D4Z075</accession>
<keyword evidence="1" id="KW-0812">Transmembrane</keyword>
<evidence type="ECO:0000313" key="2">
    <source>
        <dbReference type="EMBL" id="KAI3434875.1"/>
    </source>
</evidence>
<keyword evidence="1" id="KW-1133">Transmembrane helix</keyword>
<sequence length="277" mass="28392">MAVSLASSRVACNRPLRSTQSRRPPATRRALCRPCRAASGDSEAGLPPAITLTEAYALLGLREGSAYEEVLAAKNALLARSGDDSEKQLQVEAAYDLIFANQLRARLTGSLPVASNVRFADVQQRRRAPAAATPAGPVQKAQQMLQGIGGGGGVAVRAPAQQTATTASAVFGVLAAWTLAQGLLEPSPEAAAIDVPSLQLALATAASVYLLRQEKRVGLGRAVALSLAGLVAGTLVGAAVQSWLRVDIIPLGSLASPGILVGEFSLAGLAAVVLFLA</sequence>
<gene>
    <name evidence="2" type="ORF">D9Q98_002929</name>
</gene>
<dbReference type="EMBL" id="SIDB01000003">
    <property type="protein sequence ID" value="KAI3434875.1"/>
    <property type="molecule type" value="Genomic_DNA"/>
</dbReference>
<keyword evidence="3" id="KW-1185">Reference proteome</keyword>
<protein>
    <submittedName>
        <fullName evidence="2">Uncharacterized protein</fullName>
    </submittedName>
</protein>
<dbReference type="InterPro" id="IPR021788">
    <property type="entry name" value="CPP1-like"/>
</dbReference>
<dbReference type="OrthoDB" id="513574at2759"/>
<evidence type="ECO:0000256" key="1">
    <source>
        <dbReference type="SAM" id="Phobius"/>
    </source>
</evidence>
<dbReference type="PANTHER" id="PTHR33372:SF2">
    <property type="entry name" value="PROTEIN CHAPERONE-LIKE PROTEIN OF POR1, CHLOROPLASTIC"/>
    <property type="match status" value="1"/>
</dbReference>
<dbReference type="GO" id="GO:0031969">
    <property type="term" value="C:chloroplast membrane"/>
    <property type="evidence" value="ECO:0007669"/>
    <property type="project" value="TreeGrafter"/>
</dbReference>
<dbReference type="PANTHER" id="PTHR33372">
    <property type="match status" value="1"/>
</dbReference>
<dbReference type="Pfam" id="PF11833">
    <property type="entry name" value="CPP1-like"/>
    <property type="match status" value="1"/>
</dbReference>
<comment type="caution">
    <text evidence="2">The sequence shown here is derived from an EMBL/GenBank/DDBJ whole genome shotgun (WGS) entry which is preliminary data.</text>
</comment>
<proteinExistence type="predicted"/>
<organism evidence="2 3">
    <name type="scientific">Chlorella vulgaris</name>
    <name type="common">Green alga</name>
    <dbReference type="NCBI Taxonomy" id="3077"/>
    <lineage>
        <taxon>Eukaryota</taxon>
        <taxon>Viridiplantae</taxon>
        <taxon>Chlorophyta</taxon>
        <taxon>core chlorophytes</taxon>
        <taxon>Trebouxiophyceae</taxon>
        <taxon>Chlorellales</taxon>
        <taxon>Chlorellaceae</taxon>
        <taxon>Chlorella clade</taxon>
        <taxon>Chlorella</taxon>
    </lineage>
</organism>
<evidence type="ECO:0000313" key="3">
    <source>
        <dbReference type="Proteomes" id="UP001055712"/>
    </source>
</evidence>
<name>A0A9D4Z075_CHLVU</name>
<feature type="transmembrane region" description="Helical" evidence="1">
    <location>
        <begin position="256"/>
        <end position="276"/>
    </location>
</feature>
<reference evidence="2" key="2">
    <citation type="submission" date="2020-11" db="EMBL/GenBank/DDBJ databases">
        <authorList>
            <person name="Cecchin M."/>
            <person name="Marcolungo L."/>
            <person name="Rossato M."/>
            <person name="Girolomoni L."/>
            <person name="Cosentino E."/>
            <person name="Cuine S."/>
            <person name="Li-Beisson Y."/>
            <person name="Delledonne M."/>
            <person name="Ballottari M."/>
        </authorList>
    </citation>
    <scope>NUCLEOTIDE SEQUENCE</scope>
    <source>
        <strain evidence="2">211/11P</strain>
        <tissue evidence="2">Whole cell</tissue>
    </source>
</reference>
<dbReference type="AlphaFoldDB" id="A0A9D4Z075"/>
<keyword evidence="1" id="KW-0472">Membrane</keyword>
<dbReference type="Proteomes" id="UP001055712">
    <property type="component" value="Unassembled WGS sequence"/>
</dbReference>
<reference evidence="2" key="1">
    <citation type="journal article" date="2019" name="Plant J.">
        <title>Chlorella vulgaris genome assembly and annotation reveals the molecular basis for metabolic acclimation to high light conditions.</title>
        <authorList>
            <person name="Cecchin M."/>
            <person name="Marcolungo L."/>
            <person name="Rossato M."/>
            <person name="Girolomoni L."/>
            <person name="Cosentino E."/>
            <person name="Cuine S."/>
            <person name="Li-Beisson Y."/>
            <person name="Delledonne M."/>
            <person name="Ballottari M."/>
        </authorList>
    </citation>
    <scope>NUCLEOTIDE SEQUENCE</scope>
    <source>
        <strain evidence="2">211/11P</strain>
    </source>
</reference>
<feature type="transmembrane region" description="Helical" evidence="1">
    <location>
        <begin position="223"/>
        <end position="244"/>
    </location>
</feature>